<dbReference type="CDD" id="cd07812">
    <property type="entry name" value="SRPBCC"/>
    <property type="match status" value="1"/>
</dbReference>
<evidence type="ECO:0000313" key="3">
    <source>
        <dbReference type="Proteomes" id="UP001168363"/>
    </source>
</evidence>
<accession>A0ABT8TT98</accession>
<proteinExistence type="predicted"/>
<organism evidence="2 3">
    <name type="scientific">Nocardioides cremeus</name>
    <dbReference type="NCBI Taxonomy" id="3058044"/>
    <lineage>
        <taxon>Bacteria</taxon>
        <taxon>Bacillati</taxon>
        <taxon>Actinomycetota</taxon>
        <taxon>Actinomycetes</taxon>
        <taxon>Propionibacteriales</taxon>
        <taxon>Nocardioidaceae</taxon>
        <taxon>Nocardioides</taxon>
    </lineage>
</organism>
<dbReference type="InterPro" id="IPR019587">
    <property type="entry name" value="Polyketide_cyclase/dehydratase"/>
</dbReference>
<dbReference type="Proteomes" id="UP001168363">
    <property type="component" value="Unassembled WGS sequence"/>
</dbReference>
<reference evidence="2" key="1">
    <citation type="submission" date="2023-06" db="EMBL/GenBank/DDBJ databases">
        <title>Genome sequence of Nocardioides sp. SOB44.</title>
        <authorList>
            <person name="Zhang G."/>
        </authorList>
    </citation>
    <scope>NUCLEOTIDE SEQUENCE</scope>
    <source>
        <strain evidence="2">SOB44</strain>
    </source>
</reference>
<dbReference type="Pfam" id="PF10604">
    <property type="entry name" value="Polyketide_cyc2"/>
    <property type="match status" value="1"/>
</dbReference>
<gene>
    <name evidence="2" type="ORF">QWJ41_15745</name>
</gene>
<name>A0ABT8TT98_9ACTN</name>
<evidence type="ECO:0000313" key="2">
    <source>
        <dbReference type="EMBL" id="MDO3397179.1"/>
    </source>
</evidence>
<feature type="region of interest" description="Disordered" evidence="1">
    <location>
        <begin position="1"/>
        <end position="21"/>
    </location>
</feature>
<dbReference type="SUPFAM" id="SSF55961">
    <property type="entry name" value="Bet v1-like"/>
    <property type="match status" value="1"/>
</dbReference>
<dbReference type="Gene3D" id="3.30.530.20">
    <property type="match status" value="1"/>
</dbReference>
<evidence type="ECO:0000256" key="1">
    <source>
        <dbReference type="SAM" id="MobiDB-lite"/>
    </source>
</evidence>
<dbReference type="InterPro" id="IPR023393">
    <property type="entry name" value="START-like_dom_sf"/>
</dbReference>
<feature type="compositionally biased region" description="Low complexity" evidence="1">
    <location>
        <begin position="1"/>
        <end position="19"/>
    </location>
</feature>
<dbReference type="RefSeq" id="WP_302709350.1">
    <property type="nucleotide sequence ID" value="NZ_JAULSC010000018.1"/>
</dbReference>
<sequence>MTTAPSPDSSSTGSSTESSTDLHAEIEVDATPAQTWALVSDVRRMPEWSPQVRRTFVPGGAVRLGSRMVNLNHRGWMHWPTQAKVVRYEPHREVAFRVVENRTVWSFTLEPLDGGTRTRIVHRRETPEGVSPLSLGLTKVAFGGVPAFTDELRAGMQRTLERMRDTLAS</sequence>
<comment type="caution">
    <text evidence="2">The sequence shown here is derived from an EMBL/GenBank/DDBJ whole genome shotgun (WGS) entry which is preliminary data.</text>
</comment>
<protein>
    <submittedName>
        <fullName evidence="2">SRPBCC family protein</fullName>
    </submittedName>
</protein>
<keyword evidence="3" id="KW-1185">Reference proteome</keyword>
<dbReference type="EMBL" id="JAULSC010000018">
    <property type="protein sequence ID" value="MDO3397179.1"/>
    <property type="molecule type" value="Genomic_DNA"/>
</dbReference>